<dbReference type="AlphaFoldDB" id="A0A5B7CXE6"/>
<name>A0A5B7CXE6_PORTR</name>
<keyword evidence="4" id="KW-1185">Reference proteome</keyword>
<feature type="transmembrane region" description="Helical" evidence="2">
    <location>
        <begin position="41"/>
        <end position="67"/>
    </location>
</feature>
<keyword evidence="2" id="KW-0812">Transmembrane</keyword>
<protein>
    <submittedName>
        <fullName evidence="3">Uncharacterized protein</fullName>
    </submittedName>
</protein>
<gene>
    <name evidence="3" type="ORF">E2C01_006169</name>
</gene>
<evidence type="ECO:0000256" key="1">
    <source>
        <dbReference type="SAM" id="MobiDB-lite"/>
    </source>
</evidence>
<keyword evidence="2" id="KW-0472">Membrane</keyword>
<evidence type="ECO:0000313" key="4">
    <source>
        <dbReference type="Proteomes" id="UP000324222"/>
    </source>
</evidence>
<keyword evidence="2" id="KW-1133">Transmembrane helix</keyword>
<proteinExistence type="predicted"/>
<feature type="compositionally biased region" description="Basic and acidic residues" evidence="1">
    <location>
        <begin position="19"/>
        <end position="28"/>
    </location>
</feature>
<sequence>MKQASSVDSQAGDCKHRRNLESRSQTREVGEEHLSLCKLNALLVVLVLVVVLVVVVVVLLFSAHLLACQHTQSTRKLHKTQFLRHNCDTSLLVHVSGGGVVECIKWSDEASYDRNIILV</sequence>
<accession>A0A5B7CXE6</accession>
<feature type="region of interest" description="Disordered" evidence="1">
    <location>
        <begin position="1"/>
        <end position="28"/>
    </location>
</feature>
<comment type="caution">
    <text evidence="3">The sequence shown here is derived from an EMBL/GenBank/DDBJ whole genome shotgun (WGS) entry which is preliminary data.</text>
</comment>
<reference evidence="3 4" key="1">
    <citation type="submission" date="2019-05" db="EMBL/GenBank/DDBJ databases">
        <title>Another draft genome of Portunus trituberculatus and its Hox gene families provides insights of decapod evolution.</title>
        <authorList>
            <person name="Jeong J.-H."/>
            <person name="Song I."/>
            <person name="Kim S."/>
            <person name="Choi T."/>
            <person name="Kim D."/>
            <person name="Ryu S."/>
            <person name="Kim W."/>
        </authorList>
    </citation>
    <scope>NUCLEOTIDE SEQUENCE [LARGE SCALE GENOMIC DNA]</scope>
    <source>
        <tissue evidence="3">Muscle</tissue>
    </source>
</reference>
<evidence type="ECO:0000256" key="2">
    <source>
        <dbReference type="SAM" id="Phobius"/>
    </source>
</evidence>
<organism evidence="3 4">
    <name type="scientific">Portunus trituberculatus</name>
    <name type="common">Swimming crab</name>
    <name type="synonym">Neptunus trituberculatus</name>
    <dbReference type="NCBI Taxonomy" id="210409"/>
    <lineage>
        <taxon>Eukaryota</taxon>
        <taxon>Metazoa</taxon>
        <taxon>Ecdysozoa</taxon>
        <taxon>Arthropoda</taxon>
        <taxon>Crustacea</taxon>
        <taxon>Multicrustacea</taxon>
        <taxon>Malacostraca</taxon>
        <taxon>Eumalacostraca</taxon>
        <taxon>Eucarida</taxon>
        <taxon>Decapoda</taxon>
        <taxon>Pleocyemata</taxon>
        <taxon>Brachyura</taxon>
        <taxon>Eubrachyura</taxon>
        <taxon>Portunoidea</taxon>
        <taxon>Portunidae</taxon>
        <taxon>Portuninae</taxon>
        <taxon>Portunus</taxon>
    </lineage>
</organism>
<dbReference type="Proteomes" id="UP000324222">
    <property type="component" value="Unassembled WGS sequence"/>
</dbReference>
<evidence type="ECO:0000313" key="3">
    <source>
        <dbReference type="EMBL" id="MPC13434.1"/>
    </source>
</evidence>
<dbReference type="EMBL" id="VSRR010000281">
    <property type="protein sequence ID" value="MPC13434.1"/>
    <property type="molecule type" value="Genomic_DNA"/>
</dbReference>